<proteinExistence type="predicted"/>
<evidence type="ECO:0000256" key="2">
    <source>
        <dbReference type="ARBA" id="ARBA00023136"/>
    </source>
</evidence>
<evidence type="ECO:0000256" key="3">
    <source>
        <dbReference type="ARBA" id="ARBA00023237"/>
    </source>
</evidence>
<dbReference type="InterPro" id="IPR006664">
    <property type="entry name" value="OMP_bac"/>
</dbReference>
<sequence>MKTITRARARTAFLGALIALTTVFARPGVAAVVLDLPSGSRRVAEVITALDSYNLPTGPWNGEEVPTKPVEGQVSRQAFRISGGGITTLQILSPLRQQILDQGYELLLECADNDCGGFDFRFGTEVLPGPGMYVDLTDFRALSAGAPDGSEHLNLLVSRSAANGFVQIVRVTAPGATPPTRIGTDADRPNATIAPVMLPVDPAEIAEPLESVGHVILPDLTFETGSASLGEGSFASLAALADYMQAHPDRRVALVGHTDAIGSLDANIALSRKRATSVKDRLVTAQGISAGRLDAEGMGYLSPIASNLTEEGREANRRVEAVLLPQ</sequence>
<dbReference type="RefSeq" id="WP_132247068.1">
    <property type="nucleotide sequence ID" value="NZ_SLZU01000014.1"/>
</dbReference>
<feature type="domain" description="OmpA-like" evidence="6">
    <location>
        <begin position="209"/>
        <end position="326"/>
    </location>
</feature>
<dbReference type="Proteomes" id="UP000295696">
    <property type="component" value="Unassembled WGS sequence"/>
</dbReference>
<dbReference type="PANTHER" id="PTHR30329">
    <property type="entry name" value="STATOR ELEMENT OF FLAGELLAR MOTOR COMPLEX"/>
    <property type="match status" value="1"/>
</dbReference>
<feature type="chain" id="PRO_5020452865" evidence="5">
    <location>
        <begin position="26"/>
        <end position="326"/>
    </location>
</feature>
<evidence type="ECO:0000259" key="6">
    <source>
        <dbReference type="PROSITE" id="PS51123"/>
    </source>
</evidence>
<dbReference type="InterPro" id="IPR050330">
    <property type="entry name" value="Bact_OuterMem_StrucFunc"/>
</dbReference>
<dbReference type="CDD" id="cd07185">
    <property type="entry name" value="OmpA_C-like"/>
    <property type="match status" value="1"/>
</dbReference>
<name>A0A4R3J3L4_9RHOB</name>
<dbReference type="PANTHER" id="PTHR30329:SF21">
    <property type="entry name" value="LIPOPROTEIN YIAD-RELATED"/>
    <property type="match status" value="1"/>
</dbReference>
<dbReference type="Gene3D" id="3.30.1330.60">
    <property type="entry name" value="OmpA-like domain"/>
    <property type="match status" value="1"/>
</dbReference>
<dbReference type="OrthoDB" id="9792021at2"/>
<accession>A0A4R3J3L4</accession>
<dbReference type="PROSITE" id="PS51123">
    <property type="entry name" value="OMPA_2"/>
    <property type="match status" value="1"/>
</dbReference>
<evidence type="ECO:0000256" key="5">
    <source>
        <dbReference type="SAM" id="SignalP"/>
    </source>
</evidence>
<keyword evidence="3" id="KW-0998">Cell outer membrane</keyword>
<dbReference type="GO" id="GO:0009279">
    <property type="term" value="C:cell outer membrane"/>
    <property type="evidence" value="ECO:0007669"/>
    <property type="project" value="UniProtKB-SubCell"/>
</dbReference>
<evidence type="ECO:0000256" key="1">
    <source>
        <dbReference type="ARBA" id="ARBA00004442"/>
    </source>
</evidence>
<keyword evidence="2 4" id="KW-0472">Membrane</keyword>
<dbReference type="InterPro" id="IPR036737">
    <property type="entry name" value="OmpA-like_sf"/>
</dbReference>
<feature type="signal peptide" evidence="5">
    <location>
        <begin position="1"/>
        <end position="25"/>
    </location>
</feature>
<dbReference type="Pfam" id="PF00691">
    <property type="entry name" value="OmpA"/>
    <property type="match status" value="1"/>
</dbReference>
<dbReference type="InterPro" id="IPR006665">
    <property type="entry name" value="OmpA-like"/>
</dbReference>
<dbReference type="SUPFAM" id="SSF103088">
    <property type="entry name" value="OmpA-like"/>
    <property type="match status" value="1"/>
</dbReference>
<evidence type="ECO:0000313" key="7">
    <source>
        <dbReference type="EMBL" id="TCS60429.1"/>
    </source>
</evidence>
<evidence type="ECO:0000313" key="8">
    <source>
        <dbReference type="Proteomes" id="UP000295696"/>
    </source>
</evidence>
<keyword evidence="8" id="KW-1185">Reference proteome</keyword>
<reference evidence="7 8" key="1">
    <citation type="submission" date="2019-03" db="EMBL/GenBank/DDBJ databases">
        <title>Genomic Encyclopedia of Type Strains, Phase IV (KMG-IV): sequencing the most valuable type-strain genomes for metagenomic binning, comparative biology and taxonomic classification.</title>
        <authorList>
            <person name="Goeker M."/>
        </authorList>
    </citation>
    <scope>NUCLEOTIDE SEQUENCE [LARGE SCALE GENOMIC DNA]</scope>
    <source>
        <strain evidence="7 8">DSM 104836</strain>
    </source>
</reference>
<comment type="subcellular location">
    <subcellularLocation>
        <location evidence="1">Cell outer membrane</location>
    </subcellularLocation>
</comment>
<dbReference type="PRINTS" id="PR01021">
    <property type="entry name" value="OMPADOMAIN"/>
</dbReference>
<keyword evidence="5" id="KW-0732">Signal</keyword>
<evidence type="ECO:0000256" key="4">
    <source>
        <dbReference type="PROSITE-ProRule" id="PRU00473"/>
    </source>
</evidence>
<protein>
    <submittedName>
        <fullName evidence="7">OOP family OmpA-OmpF porin</fullName>
    </submittedName>
</protein>
<organism evidence="7 8">
    <name type="scientific">Primorskyibacter sedentarius</name>
    <dbReference type="NCBI Taxonomy" id="745311"/>
    <lineage>
        <taxon>Bacteria</taxon>
        <taxon>Pseudomonadati</taxon>
        <taxon>Pseudomonadota</taxon>
        <taxon>Alphaproteobacteria</taxon>
        <taxon>Rhodobacterales</taxon>
        <taxon>Roseobacteraceae</taxon>
        <taxon>Primorskyibacter</taxon>
    </lineage>
</organism>
<comment type="caution">
    <text evidence="7">The sequence shown here is derived from an EMBL/GenBank/DDBJ whole genome shotgun (WGS) entry which is preliminary data.</text>
</comment>
<dbReference type="AlphaFoldDB" id="A0A4R3J3L4"/>
<dbReference type="EMBL" id="SLZU01000014">
    <property type="protein sequence ID" value="TCS60429.1"/>
    <property type="molecule type" value="Genomic_DNA"/>
</dbReference>
<gene>
    <name evidence="7" type="ORF">EDD52_11427</name>
</gene>